<gene>
    <name evidence="1" type="ORF">GCM10010470_49830</name>
</gene>
<comment type="caution">
    <text evidence="1">The sequence shown here is derived from an EMBL/GenBank/DDBJ whole genome shotgun (WGS) entry which is preliminary data.</text>
</comment>
<dbReference type="InterPro" id="IPR036396">
    <property type="entry name" value="Cyt_P450_sf"/>
</dbReference>
<organism evidence="1 2">
    <name type="scientific">Saccharopolyspora taberi</name>
    <dbReference type="NCBI Taxonomy" id="60895"/>
    <lineage>
        <taxon>Bacteria</taxon>
        <taxon>Bacillati</taxon>
        <taxon>Actinomycetota</taxon>
        <taxon>Actinomycetes</taxon>
        <taxon>Pseudonocardiales</taxon>
        <taxon>Pseudonocardiaceae</taxon>
        <taxon>Saccharopolyspora</taxon>
    </lineage>
</organism>
<evidence type="ECO:0000313" key="2">
    <source>
        <dbReference type="Proteomes" id="UP001500979"/>
    </source>
</evidence>
<name>A0ABN3VIK1_9PSEU</name>
<evidence type="ECO:0000313" key="1">
    <source>
        <dbReference type="EMBL" id="GAA2808614.1"/>
    </source>
</evidence>
<accession>A0ABN3VIK1</accession>
<proteinExistence type="predicted"/>
<dbReference type="SUPFAM" id="SSF48264">
    <property type="entry name" value="Cytochrome P450"/>
    <property type="match status" value="1"/>
</dbReference>
<keyword evidence="2" id="KW-1185">Reference proteome</keyword>
<dbReference type="Gene3D" id="1.10.630.10">
    <property type="entry name" value="Cytochrome P450"/>
    <property type="match status" value="1"/>
</dbReference>
<sequence>MTASRTVLDFPFSRRGDVVPPECEHLREHEPVARVRTMTGDPAWLVSSYELCKQVMGDERFSQGQTSAPGVPRQYALTIPPEVVSNMGNVDNAGLRTAVMKAIRPTSCSTTSSGKGRRWICTTGTPSRTRCCCSATCSACPARTGGSGLRAWTWDS</sequence>
<reference evidence="1 2" key="1">
    <citation type="journal article" date="2019" name="Int. J. Syst. Evol. Microbiol.">
        <title>The Global Catalogue of Microorganisms (GCM) 10K type strain sequencing project: providing services to taxonomists for standard genome sequencing and annotation.</title>
        <authorList>
            <consortium name="The Broad Institute Genomics Platform"/>
            <consortium name="The Broad Institute Genome Sequencing Center for Infectious Disease"/>
            <person name="Wu L."/>
            <person name="Ma J."/>
        </authorList>
    </citation>
    <scope>NUCLEOTIDE SEQUENCE [LARGE SCALE GENOMIC DNA]</scope>
    <source>
        <strain evidence="1 2">JCM 9383</strain>
    </source>
</reference>
<dbReference type="Proteomes" id="UP001500979">
    <property type="component" value="Unassembled WGS sequence"/>
</dbReference>
<dbReference type="EMBL" id="BAAAUX010000020">
    <property type="protein sequence ID" value="GAA2808614.1"/>
    <property type="molecule type" value="Genomic_DNA"/>
</dbReference>
<protein>
    <submittedName>
        <fullName evidence="1">Uncharacterized protein</fullName>
    </submittedName>
</protein>